<gene>
    <name evidence="2" type="ORF">BHE75_01445</name>
</gene>
<dbReference type="Proteomes" id="UP000179467">
    <property type="component" value="Unassembled WGS sequence"/>
</dbReference>
<feature type="transmembrane region" description="Helical" evidence="1">
    <location>
        <begin position="12"/>
        <end position="34"/>
    </location>
</feature>
<evidence type="ECO:0000256" key="1">
    <source>
        <dbReference type="SAM" id="Phobius"/>
    </source>
</evidence>
<evidence type="ECO:0008006" key="4">
    <source>
        <dbReference type="Google" id="ProtNLM"/>
    </source>
</evidence>
<keyword evidence="3" id="KW-1185">Reference proteome</keyword>
<name>A0A1S1HG06_9SPHN</name>
<proteinExistence type="predicted"/>
<reference evidence="2 3" key="1">
    <citation type="submission" date="2016-09" db="EMBL/GenBank/DDBJ databases">
        <title>Metabolic pathway, cell adaptation mechanisms and a novel monoxygenase revealed through proteogenomic-transcription analysis of a Sphingomonas haloaromaticamans strain degrading the fungicide ortho-phenylphenol.</title>
        <authorList>
            <person name="Perruchon C."/>
            <person name="Papadopoulou E.S."/>
            <person name="Rousidou C."/>
            <person name="Vasileiadis S."/>
            <person name="Tanou G."/>
            <person name="Amoutzias G."/>
            <person name="Molassiotis A."/>
            <person name="Karpouzas D.G."/>
        </authorList>
    </citation>
    <scope>NUCLEOTIDE SEQUENCE [LARGE SCALE GENOMIC DNA]</scope>
    <source>
        <strain evidence="2 3">P3</strain>
    </source>
</reference>
<accession>A0A1S1HG06</accession>
<sequence length="225" mass="24394">MDDEGYPQGWHVVAIQSALIGAMIVGALILAGAARAETSNVGRTWPIAEPDAMAEIEAAVARQPASIAPRFGPRSGWSALKAAPLGVAEKGRVRSVVPFYTLDQEIRLADGKLLYPKGFTFNPLTYVSLPQRLVIVHPRDLGWALKTAALTDWILLTGGGEPKDDALSLGEKHGRALFILEERVKDRLGLTVAPVIVRQSGQRLELTEVHLERKGSQGLPQEKRP</sequence>
<comment type="caution">
    <text evidence="2">The sequence shown here is derived from an EMBL/GenBank/DDBJ whole genome shotgun (WGS) entry which is preliminary data.</text>
</comment>
<dbReference type="EMBL" id="MIPT01000001">
    <property type="protein sequence ID" value="OHT19460.1"/>
    <property type="molecule type" value="Genomic_DNA"/>
</dbReference>
<keyword evidence="1" id="KW-0812">Transmembrane</keyword>
<protein>
    <recommendedName>
        <fullName evidence="4">Type-F conjugative transfer system protein TraW N-terminal domain-containing protein</fullName>
    </recommendedName>
</protein>
<evidence type="ECO:0000313" key="3">
    <source>
        <dbReference type="Proteomes" id="UP000179467"/>
    </source>
</evidence>
<organism evidence="2 3">
    <name type="scientific">Edaphosphingomonas haloaromaticamans</name>
    <dbReference type="NCBI Taxonomy" id="653954"/>
    <lineage>
        <taxon>Bacteria</taxon>
        <taxon>Pseudomonadati</taxon>
        <taxon>Pseudomonadota</taxon>
        <taxon>Alphaproteobacteria</taxon>
        <taxon>Sphingomonadales</taxon>
        <taxon>Rhizorhabdaceae</taxon>
        <taxon>Edaphosphingomonas</taxon>
    </lineage>
</organism>
<dbReference type="RefSeq" id="WP_070933410.1">
    <property type="nucleotide sequence ID" value="NZ_MIPT01000001.1"/>
</dbReference>
<dbReference type="OrthoDB" id="9810604at2"/>
<keyword evidence="1" id="KW-0472">Membrane</keyword>
<evidence type="ECO:0000313" key="2">
    <source>
        <dbReference type="EMBL" id="OHT19460.1"/>
    </source>
</evidence>
<keyword evidence="1" id="KW-1133">Transmembrane helix</keyword>
<dbReference type="AlphaFoldDB" id="A0A1S1HG06"/>